<evidence type="ECO:0008006" key="3">
    <source>
        <dbReference type="Google" id="ProtNLM"/>
    </source>
</evidence>
<protein>
    <recommendedName>
        <fullName evidence="3">PD-(D/E)XK endonuclease-like domain-containing protein</fullName>
    </recommendedName>
</protein>
<accession>A0A412CBI7</accession>
<gene>
    <name evidence="1" type="ORF">DWY77_11660</name>
</gene>
<name>A0A412CBI7_9FIRM</name>
<evidence type="ECO:0000313" key="2">
    <source>
        <dbReference type="Proteomes" id="UP000286147"/>
    </source>
</evidence>
<comment type="caution">
    <text evidence="1">The sequence shown here is derived from an EMBL/GenBank/DDBJ whole genome shotgun (WGS) entry which is preliminary data.</text>
</comment>
<dbReference type="Proteomes" id="UP000286147">
    <property type="component" value="Unassembled WGS sequence"/>
</dbReference>
<dbReference type="EMBL" id="QRTP01000050">
    <property type="protein sequence ID" value="RGQ77029.1"/>
    <property type="molecule type" value="Genomic_DNA"/>
</dbReference>
<dbReference type="RefSeq" id="WP_118036642.1">
    <property type="nucleotide sequence ID" value="NZ_QRTP01000050.1"/>
</dbReference>
<dbReference type="AlphaFoldDB" id="A0A412CBI7"/>
<sequence>MPATRFICPSGHEVNINQCLKKCIYTQRCMFLPTLRAVANFLNRKLQNATVTELLAGTMETFLKKTTDYAVDPINQMYALHGSAVHTLNENYTEGNMLSEERLHDEITSGKFDLFGQILDKEDNTLGDYKITSSYKLMKALGYYKIDVPTGEVYKTGTKKGQPKTKKEWRTDGVKHILDWAIQLNYYRILLEERGFKVNRMEIQALCRDFNLRVASERNITSPVYIIHINKISDIWIKKYMKAKAKRLNEALIKGKTSHICNSKERWHDRKCKDYCSVASFCPYGKQFKQLEKIA</sequence>
<evidence type="ECO:0000313" key="1">
    <source>
        <dbReference type="EMBL" id="RGQ77029.1"/>
    </source>
</evidence>
<proteinExistence type="predicted"/>
<reference evidence="1 2" key="1">
    <citation type="submission" date="2018-08" db="EMBL/GenBank/DDBJ databases">
        <title>A genome reference for cultivated species of the human gut microbiota.</title>
        <authorList>
            <person name="Zou Y."/>
            <person name="Xue W."/>
            <person name="Luo G."/>
        </authorList>
    </citation>
    <scope>NUCLEOTIDE SEQUENCE [LARGE SCALE GENOMIC DNA]</scope>
    <source>
        <strain evidence="1 2">AF27-12</strain>
    </source>
</reference>
<organism evidence="1 2">
    <name type="scientific">Megamonas rupellensis</name>
    <dbReference type="NCBI Taxonomy" id="491921"/>
    <lineage>
        <taxon>Bacteria</taxon>
        <taxon>Bacillati</taxon>
        <taxon>Bacillota</taxon>
        <taxon>Negativicutes</taxon>
        <taxon>Selenomonadales</taxon>
        <taxon>Selenomonadaceae</taxon>
        <taxon>Megamonas</taxon>
    </lineage>
</organism>